<proteinExistence type="predicted"/>
<organism evidence="1 2">
    <name type="scientific">Dictyobacter vulcani</name>
    <dbReference type="NCBI Taxonomy" id="2607529"/>
    <lineage>
        <taxon>Bacteria</taxon>
        <taxon>Bacillati</taxon>
        <taxon>Chloroflexota</taxon>
        <taxon>Ktedonobacteria</taxon>
        <taxon>Ktedonobacterales</taxon>
        <taxon>Dictyobacteraceae</taxon>
        <taxon>Dictyobacter</taxon>
    </lineage>
</organism>
<dbReference type="AlphaFoldDB" id="A0A5J4KWM0"/>
<accession>A0A5J4KWM0</accession>
<keyword evidence="2" id="KW-1185">Reference proteome</keyword>
<name>A0A5J4KWM0_9CHLR</name>
<protein>
    <submittedName>
        <fullName evidence="1">Uncharacterized protein</fullName>
    </submittedName>
</protein>
<gene>
    <name evidence="1" type="ORF">KDW_50330</name>
</gene>
<sequence>MQPEPGSVATTFKVNKPIYVTFKLDPNKYDIATTPAWVNVRFYRGSDSILKDDPLQVKTRVTVGYFGARYYLPTQDGAAEIYWCHTSTCSDGKLAQVVHFTVTA</sequence>
<dbReference type="Proteomes" id="UP000326912">
    <property type="component" value="Unassembled WGS sequence"/>
</dbReference>
<reference evidence="1 2" key="1">
    <citation type="submission" date="2019-10" db="EMBL/GenBank/DDBJ databases">
        <title>Dictyobacter vulcani sp. nov., within the class Ktedonobacteria, isolated from soil of volcanic Mt. Zao.</title>
        <authorList>
            <person name="Zheng Y."/>
            <person name="Wang C.M."/>
            <person name="Sakai Y."/>
            <person name="Abe K."/>
            <person name="Yokota A."/>
            <person name="Yabe S."/>
        </authorList>
    </citation>
    <scope>NUCLEOTIDE SEQUENCE [LARGE SCALE GENOMIC DNA]</scope>
    <source>
        <strain evidence="1 2">W12</strain>
    </source>
</reference>
<evidence type="ECO:0000313" key="1">
    <source>
        <dbReference type="EMBL" id="GER90871.1"/>
    </source>
</evidence>
<dbReference type="EMBL" id="BKZW01000003">
    <property type="protein sequence ID" value="GER90871.1"/>
    <property type="molecule type" value="Genomic_DNA"/>
</dbReference>
<comment type="caution">
    <text evidence="1">The sequence shown here is derived from an EMBL/GenBank/DDBJ whole genome shotgun (WGS) entry which is preliminary data.</text>
</comment>
<evidence type="ECO:0000313" key="2">
    <source>
        <dbReference type="Proteomes" id="UP000326912"/>
    </source>
</evidence>